<dbReference type="Gene3D" id="1.10.510.10">
    <property type="entry name" value="Transferase(Phosphotransferase) domain 1"/>
    <property type="match status" value="1"/>
</dbReference>
<dbReference type="PANTHER" id="PTHR43289:SF6">
    <property type="entry name" value="SERINE_THREONINE-PROTEIN KINASE NEKL-3"/>
    <property type="match status" value="1"/>
</dbReference>
<organism evidence="8 9">
    <name type="scientific">Pendulispora rubella</name>
    <dbReference type="NCBI Taxonomy" id="2741070"/>
    <lineage>
        <taxon>Bacteria</taxon>
        <taxon>Pseudomonadati</taxon>
        <taxon>Myxococcota</taxon>
        <taxon>Myxococcia</taxon>
        <taxon>Myxococcales</taxon>
        <taxon>Sorangiineae</taxon>
        <taxon>Pendulisporaceae</taxon>
        <taxon>Pendulispora</taxon>
    </lineage>
</organism>
<dbReference type="InterPro" id="IPR000719">
    <property type="entry name" value="Prot_kinase_dom"/>
</dbReference>
<evidence type="ECO:0000256" key="2">
    <source>
        <dbReference type="ARBA" id="ARBA00022741"/>
    </source>
</evidence>
<name>A0ABZ2KXX9_9BACT</name>
<evidence type="ECO:0000256" key="3">
    <source>
        <dbReference type="ARBA" id="ARBA00022777"/>
    </source>
</evidence>
<feature type="compositionally biased region" description="Basic and acidic residues" evidence="6">
    <location>
        <begin position="327"/>
        <end position="338"/>
    </location>
</feature>
<keyword evidence="1" id="KW-0808">Transferase</keyword>
<dbReference type="InterPro" id="IPR011009">
    <property type="entry name" value="Kinase-like_dom_sf"/>
</dbReference>
<dbReference type="SUPFAM" id="SSF56112">
    <property type="entry name" value="Protein kinase-like (PK-like)"/>
    <property type="match status" value="1"/>
</dbReference>
<dbReference type="PROSITE" id="PS00108">
    <property type="entry name" value="PROTEIN_KINASE_ST"/>
    <property type="match status" value="1"/>
</dbReference>
<protein>
    <submittedName>
        <fullName evidence="8">Protein kinase</fullName>
    </submittedName>
</protein>
<reference evidence="8" key="1">
    <citation type="submission" date="2021-12" db="EMBL/GenBank/DDBJ databases">
        <title>Discovery of the Pendulisporaceae a myxobacterial family with distinct sporulation behavior and unique specialized metabolism.</title>
        <authorList>
            <person name="Garcia R."/>
            <person name="Popoff A."/>
            <person name="Bader C.D."/>
            <person name="Loehr J."/>
            <person name="Walesch S."/>
            <person name="Walt C."/>
            <person name="Boldt J."/>
            <person name="Bunk B."/>
            <person name="Haeckl F.J.F.P.J."/>
            <person name="Gunesch A.P."/>
            <person name="Birkelbach J."/>
            <person name="Nuebel U."/>
            <person name="Pietschmann T."/>
            <person name="Bach T."/>
            <person name="Mueller R."/>
        </authorList>
    </citation>
    <scope>NUCLEOTIDE SEQUENCE</scope>
    <source>
        <strain evidence="8">MSr11367</strain>
    </source>
</reference>
<dbReference type="Proteomes" id="UP001374803">
    <property type="component" value="Chromosome"/>
</dbReference>
<keyword evidence="4 5" id="KW-0067">ATP-binding</keyword>
<evidence type="ECO:0000256" key="5">
    <source>
        <dbReference type="PROSITE-ProRule" id="PRU10141"/>
    </source>
</evidence>
<dbReference type="PROSITE" id="PS50011">
    <property type="entry name" value="PROTEIN_KINASE_DOM"/>
    <property type="match status" value="1"/>
</dbReference>
<dbReference type="InterPro" id="IPR008271">
    <property type="entry name" value="Ser/Thr_kinase_AS"/>
</dbReference>
<evidence type="ECO:0000256" key="1">
    <source>
        <dbReference type="ARBA" id="ARBA00022679"/>
    </source>
</evidence>
<evidence type="ECO:0000256" key="6">
    <source>
        <dbReference type="SAM" id="MobiDB-lite"/>
    </source>
</evidence>
<feature type="region of interest" description="Disordered" evidence="6">
    <location>
        <begin position="380"/>
        <end position="460"/>
    </location>
</feature>
<feature type="region of interest" description="Disordered" evidence="6">
    <location>
        <begin position="295"/>
        <end position="338"/>
    </location>
</feature>
<evidence type="ECO:0000259" key="7">
    <source>
        <dbReference type="PROSITE" id="PS50011"/>
    </source>
</evidence>
<feature type="compositionally biased region" description="Pro residues" evidence="6">
    <location>
        <begin position="380"/>
        <end position="395"/>
    </location>
</feature>
<dbReference type="PROSITE" id="PS00107">
    <property type="entry name" value="PROTEIN_KINASE_ATP"/>
    <property type="match status" value="1"/>
</dbReference>
<dbReference type="SMART" id="SM00220">
    <property type="entry name" value="S_TKc"/>
    <property type="match status" value="1"/>
</dbReference>
<dbReference type="InterPro" id="IPR017441">
    <property type="entry name" value="Protein_kinase_ATP_BS"/>
</dbReference>
<keyword evidence="3 8" id="KW-0418">Kinase</keyword>
<dbReference type="EMBL" id="CP089983">
    <property type="protein sequence ID" value="WXB03544.1"/>
    <property type="molecule type" value="Genomic_DNA"/>
</dbReference>
<evidence type="ECO:0000313" key="9">
    <source>
        <dbReference type="Proteomes" id="UP001374803"/>
    </source>
</evidence>
<gene>
    <name evidence="8" type="ORF">LVJ94_42400</name>
</gene>
<evidence type="ECO:0000256" key="4">
    <source>
        <dbReference type="ARBA" id="ARBA00022840"/>
    </source>
</evidence>
<keyword evidence="2 5" id="KW-0547">Nucleotide-binding</keyword>
<feature type="domain" description="Protein kinase" evidence="7">
    <location>
        <begin position="20"/>
        <end position="291"/>
    </location>
</feature>
<keyword evidence="9" id="KW-1185">Reference proteome</keyword>
<sequence>MPKNVGEVEYAAGVVLAGKYRIVRRLGGGAMGTVYEVTQTDLERTCAVKVMKASLARDAAMVARFRAEAQTHSLLEGSAHICTVFDFGGLDDADGTPFYAMTLLRGRPLSELIHYYYAIKQRRFPPKIALAIAHQISKALAFAHERGVVHCDIKPENLFVHVLGQTWWVLVVDFGIAHRVASTVRTDDLFIGTPPFSPREQVLGRQPSPKMDIHAVGVVLFILLTGRAPYAHLGAAGLAAVLSARPPAAPLLSQFGDYPRDLTALIARCLSHNADERPDARYLAARFHDLANELPESAARPDESPKPALTAPITPSETPLAISRWQQDQDKWDRTQRRLQRRESLRRLGKRTGVTLAIAFGVAGASSTGVLLLRKPAVPPPAPAQIPAADPPPSQEPSHESLQEKVPAEPIPAASASQRPAPKPSAQHSSPEMAPAPRPRAPQTQKGTAVSPGDLETTID</sequence>
<dbReference type="Gene3D" id="3.30.200.20">
    <property type="entry name" value="Phosphorylase Kinase, domain 1"/>
    <property type="match status" value="1"/>
</dbReference>
<accession>A0ABZ2KXX9</accession>
<evidence type="ECO:0000313" key="8">
    <source>
        <dbReference type="EMBL" id="WXB03544.1"/>
    </source>
</evidence>
<dbReference type="CDD" id="cd14014">
    <property type="entry name" value="STKc_PknB_like"/>
    <property type="match status" value="1"/>
</dbReference>
<dbReference type="PANTHER" id="PTHR43289">
    <property type="entry name" value="MITOGEN-ACTIVATED PROTEIN KINASE KINASE KINASE 20-RELATED"/>
    <property type="match status" value="1"/>
</dbReference>
<feature type="binding site" evidence="5">
    <location>
        <position position="49"/>
    </location>
    <ligand>
        <name>ATP</name>
        <dbReference type="ChEBI" id="CHEBI:30616"/>
    </ligand>
</feature>
<dbReference type="RefSeq" id="WP_394833174.1">
    <property type="nucleotide sequence ID" value="NZ_CP089929.1"/>
</dbReference>
<dbReference type="Pfam" id="PF00069">
    <property type="entry name" value="Pkinase"/>
    <property type="match status" value="1"/>
</dbReference>
<proteinExistence type="predicted"/>
<feature type="compositionally biased region" description="Basic and acidic residues" evidence="6">
    <location>
        <begin position="397"/>
        <end position="407"/>
    </location>
</feature>
<dbReference type="GO" id="GO:0016301">
    <property type="term" value="F:kinase activity"/>
    <property type="evidence" value="ECO:0007669"/>
    <property type="project" value="UniProtKB-KW"/>
</dbReference>